<evidence type="ECO:0000313" key="2">
    <source>
        <dbReference type="Proteomes" id="UP000297452"/>
    </source>
</evidence>
<keyword evidence="2" id="KW-1185">Reference proteome</keyword>
<organism evidence="1 2">
    <name type="scientific">Botryotinia narcissicola</name>
    <dbReference type="NCBI Taxonomy" id="278944"/>
    <lineage>
        <taxon>Eukaryota</taxon>
        <taxon>Fungi</taxon>
        <taxon>Dikarya</taxon>
        <taxon>Ascomycota</taxon>
        <taxon>Pezizomycotina</taxon>
        <taxon>Leotiomycetes</taxon>
        <taxon>Helotiales</taxon>
        <taxon>Sclerotiniaceae</taxon>
        <taxon>Botryotinia</taxon>
    </lineage>
</organism>
<evidence type="ECO:0000313" key="1">
    <source>
        <dbReference type="EMBL" id="TGO66179.1"/>
    </source>
</evidence>
<accession>A0A4Z1IXK2</accession>
<dbReference type="OrthoDB" id="10593075at2759"/>
<sequence length="67" mass="6879">MPASVNLIILKTAAAEKIVAYGSAATQAIVKPATAAAEMLCLKTSIYKVTSKTTMPAGAPENVKPTM</sequence>
<proteinExistence type="predicted"/>
<dbReference type="AlphaFoldDB" id="A0A4Z1IXK2"/>
<protein>
    <submittedName>
        <fullName evidence="1">Uncharacterized protein</fullName>
    </submittedName>
</protein>
<gene>
    <name evidence="1" type="ORF">BOTNAR_0066g00190</name>
</gene>
<name>A0A4Z1IXK2_9HELO</name>
<reference evidence="1 2" key="1">
    <citation type="submission" date="2017-12" db="EMBL/GenBank/DDBJ databases">
        <title>Comparative genomics of Botrytis spp.</title>
        <authorList>
            <person name="Valero-Jimenez C.A."/>
            <person name="Tapia P."/>
            <person name="Veloso J."/>
            <person name="Silva-Moreno E."/>
            <person name="Staats M."/>
            <person name="Valdes J.H."/>
            <person name="Van Kan J.A.L."/>
        </authorList>
    </citation>
    <scope>NUCLEOTIDE SEQUENCE [LARGE SCALE GENOMIC DNA]</scope>
    <source>
        <strain evidence="1 2">MUCL2120</strain>
    </source>
</reference>
<dbReference type="Proteomes" id="UP000297452">
    <property type="component" value="Unassembled WGS sequence"/>
</dbReference>
<comment type="caution">
    <text evidence="1">The sequence shown here is derived from an EMBL/GenBank/DDBJ whole genome shotgun (WGS) entry which is preliminary data.</text>
</comment>
<dbReference type="EMBL" id="PQXJ01000066">
    <property type="protein sequence ID" value="TGO66179.1"/>
    <property type="molecule type" value="Genomic_DNA"/>
</dbReference>